<comment type="function">
    <text evidence="3">Catalyzes the conversion of S-adenosyl-L-methionine (SAM) to carboxy-S-adenosyl-L-methionine (Cx-SAM).</text>
</comment>
<comment type="similarity">
    <text evidence="3">Belongs to the class I-like SAM-binding methyltransferase superfamily. Cx-SAM synthase family.</text>
</comment>
<dbReference type="NCBIfam" id="TIGR00740">
    <property type="entry name" value="carboxy-S-adenosyl-L-methionine synthase CmoA"/>
    <property type="match status" value="1"/>
</dbReference>
<evidence type="ECO:0000256" key="4">
    <source>
        <dbReference type="PIRSR" id="PIRSR006325-1"/>
    </source>
</evidence>
<gene>
    <name evidence="3 6" type="primary">cmoA</name>
    <name evidence="6" type="ORF">L0Y14_09300</name>
</gene>
<evidence type="ECO:0000259" key="5">
    <source>
        <dbReference type="Pfam" id="PF13649"/>
    </source>
</evidence>
<dbReference type="EC" id="2.1.3.-" evidence="3"/>
<comment type="catalytic activity">
    <reaction evidence="3">
        <text>prephenate + S-adenosyl-L-methionine = carboxy-S-adenosyl-L-methionine + 3-phenylpyruvate + H2O</text>
        <dbReference type="Rhea" id="RHEA:51692"/>
        <dbReference type="ChEBI" id="CHEBI:15377"/>
        <dbReference type="ChEBI" id="CHEBI:18005"/>
        <dbReference type="ChEBI" id="CHEBI:29934"/>
        <dbReference type="ChEBI" id="CHEBI:59789"/>
        <dbReference type="ChEBI" id="CHEBI:134278"/>
    </reaction>
</comment>
<dbReference type="Pfam" id="PF13649">
    <property type="entry name" value="Methyltransf_25"/>
    <property type="match status" value="1"/>
</dbReference>
<feature type="binding site" evidence="3">
    <location>
        <begin position="120"/>
        <end position="121"/>
    </location>
    <ligand>
        <name>S-adenosyl-L-methionine</name>
        <dbReference type="ChEBI" id="CHEBI:59789"/>
    </ligand>
</feature>
<feature type="binding site" evidence="3 4">
    <location>
        <position position="42"/>
    </location>
    <ligand>
        <name>S-adenosyl-L-methionine</name>
        <dbReference type="ChEBI" id="CHEBI:59789"/>
    </ligand>
</feature>
<comment type="subunit">
    <text evidence="3">Homodimer.</text>
</comment>
<reference evidence="6" key="1">
    <citation type="journal article" date="2022" name="Mol. Ecol. Resour.">
        <title>The complete and closed genome of the facultative generalist Candidatus Endoriftia persephone from deep-sea hydrothermal vents.</title>
        <authorList>
            <person name="de Oliveira A.L."/>
            <person name="Srivastava A."/>
            <person name="Espada-Hinojosa S."/>
            <person name="Bright M."/>
        </authorList>
    </citation>
    <scope>NUCLEOTIDE SEQUENCE</scope>
    <source>
        <strain evidence="6">Tica-EPR-9o50.N</strain>
    </source>
</reference>
<evidence type="ECO:0000256" key="3">
    <source>
        <dbReference type="HAMAP-Rule" id="MF_01589"/>
    </source>
</evidence>
<name>A0A9J6ZUG2_9GAMM</name>
<organism evidence="6 7">
    <name type="scientific">Candidatus Endoriftia persephonae</name>
    <dbReference type="NCBI Taxonomy" id="393765"/>
    <lineage>
        <taxon>Bacteria</taxon>
        <taxon>Pseudomonadati</taxon>
        <taxon>Pseudomonadota</taxon>
        <taxon>Gammaproteobacteria</taxon>
        <taxon>Chromatiales</taxon>
        <taxon>Sedimenticolaceae</taxon>
        <taxon>Candidatus Endoriftia</taxon>
    </lineage>
</organism>
<evidence type="ECO:0000313" key="6">
    <source>
        <dbReference type="EMBL" id="USF86341.1"/>
    </source>
</evidence>
<dbReference type="InterPro" id="IPR041698">
    <property type="entry name" value="Methyltransf_25"/>
</dbReference>
<feature type="binding site" evidence="3 4">
    <location>
        <position position="135"/>
    </location>
    <ligand>
        <name>S-adenosyl-L-methionine</name>
        <dbReference type="ChEBI" id="CHEBI:59789"/>
    </ligand>
</feature>
<dbReference type="PANTHER" id="PTHR43861:SF2">
    <property type="entry name" value="CARBOXY-S-ADENOSYL-L-METHIONINE SYNTHASE"/>
    <property type="match status" value="1"/>
</dbReference>
<dbReference type="RefSeq" id="WP_006473706.1">
    <property type="nucleotide sequence ID" value="NZ_CP090569.1"/>
</dbReference>
<dbReference type="SUPFAM" id="SSF53335">
    <property type="entry name" value="S-adenosyl-L-methionine-dependent methyltransferases"/>
    <property type="match status" value="1"/>
</dbReference>
<dbReference type="KEGG" id="eps:L0Y14_09300"/>
<dbReference type="GO" id="GO:0002098">
    <property type="term" value="P:tRNA wobble uridine modification"/>
    <property type="evidence" value="ECO:0007669"/>
    <property type="project" value="InterPro"/>
</dbReference>
<evidence type="ECO:0000256" key="1">
    <source>
        <dbReference type="ARBA" id="ARBA00022679"/>
    </source>
</evidence>
<dbReference type="Proteomes" id="UP001056649">
    <property type="component" value="Chromosome"/>
</dbReference>
<dbReference type="InterPro" id="IPR029063">
    <property type="entry name" value="SAM-dependent_MTases_sf"/>
</dbReference>
<dbReference type="EMBL" id="CP090569">
    <property type="protein sequence ID" value="USF86341.1"/>
    <property type="molecule type" value="Genomic_DNA"/>
</dbReference>
<dbReference type="PANTHER" id="PTHR43861">
    <property type="entry name" value="TRANS-ACONITATE 2-METHYLTRANSFERASE-RELATED"/>
    <property type="match status" value="1"/>
</dbReference>
<feature type="binding site" evidence="3 4">
    <location>
        <begin position="67"/>
        <end position="69"/>
    </location>
    <ligand>
        <name>S-adenosyl-L-methionine</name>
        <dbReference type="ChEBI" id="CHEBI:59789"/>
    </ligand>
</feature>
<proteinExistence type="inferred from homology"/>
<dbReference type="GO" id="GO:0016743">
    <property type="term" value="F:carboxyl- or carbamoyltransferase activity"/>
    <property type="evidence" value="ECO:0007669"/>
    <property type="project" value="UniProtKB-UniRule"/>
</dbReference>
<evidence type="ECO:0000256" key="2">
    <source>
        <dbReference type="ARBA" id="ARBA00022691"/>
    </source>
</evidence>
<evidence type="ECO:0000313" key="7">
    <source>
        <dbReference type="Proteomes" id="UP001056649"/>
    </source>
</evidence>
<feature type="binding site" evidence="3 4">
    <location>
        <begin position="92"/>
        <end position="93"/>
    </location>
    <ligand>
        <name>S-adenosyl-L-methionine</name>
        <dbReference type="ChEBI" id="CHEBI:59789"/>
    </ligand>
</feature>
<keyword evidence="1 3" id="KW-0808">Transferase</keyword>
<dbReference type="Gene3D" id="3.40.50.150">
    <property type="entry name" value="Vaccinia Virus protein VP39"/>
    <property type="match status" value="1"/>
</dbReference>
<protein>
    <recommendedName>
        <fullName evidence="3">Carboxy-S-adenosyl-L-methionine synthase</fullName>
        <shortName evidence="3">Cx-SAM synthase</shortName>
        <ecNumber evidence="3">2.1.3.-</ecNumber>
    </recommendedName>
</protein>
<dbReference type="InterPro" id="IPR005271">
    <property type="entry name" value="CmoA"/>
</dbReference>
<dbReference type="NCBIfam" id="NF011995">
    <property type="entry name" value="PRK15451.1"/>
    <property type="match status" value="1"/>
</dbReference>
<dbReference type="CDD" id="cd02440">
    <property type="entry name" value="AdoMet_MTases"/>
    <property type="match status" value="1"/>
</dbReference>
<dbReference type="HAMAP" id="MF_01589">
    <property type="entry name" value="Cx_SAM_synthase"/>
    <property type="match status" value="1"/>
</dbReference>
<feature type="domain" description="Methyltransferase" evidence="5">
    <location>
        <begin position="65"/>
        <end position="161"/>
    </location>
</feature>
<dbReference type="PIRSF" id="PIRSF006325">
    <property type="entry name" value="MeTrfase_bac"/>
    <property type="match status" value="1"/>
</dbReference>
<keyword evidence="7" id="KW-1185">Reference proteome</keyword>
<dbReference type="GO" id="GO:1904047">
    <property type="term" value="F:S-adenosyl-L-methionine binding"/>
    <property type="evidence" value="ECO:0007669"/>
    <property type="project" value="UniProtKB-UniRule"/>
</dbReference>
<dbReference type="AlphaFoldDB" id="A0A9J6ZUG2"/>
<feature type="binding site" evidence="3">
    <location>
        <position position="202"/>
    </location>
    <ligand>
        <name>S-adenosyl-L-methionine</name>
        <dbReference type="ChEBI" id="CHEBI:59789"/>
    </ligand>
</feature>
<keyword evidence="2 3" id="KW-0949">S-adenosyl-L-methionine</keyword>
<sequence length="245" mass="27176">MPQDLSTDRLYAKPQQGSGDFVFDRQVAQVFPDMIKRSVPGYGTIINMIGTLAVSCVSEGSRCYDLGCSLAAAALAMRSGTAGRDCQVIAVDNSVAMLERAQELLSASEEGRDIELVCADLRDIEVRDASMVVLNFTLQFLPLDVREGLLRSIWQGMRSGGVLVLSEKIALEDPQSQALFVEMHHGFKRAQGYSELEISQKRSALENVLIPETLATHRKRLQQVGFERVEVWFQCFNFISLLAVK</sequence>
<accession>A0A9J6ZUG2</accession>